<keyword evidence="3" id="KW-1133">Transmembrane helix</keyword>
<protein>
    <submittedName>
        <fullName evidence="4">DUF3862 domain-containing protein</fullName>
    </submittedName>
</protein>
<keyword evidence="1" id="KW-0732">Signal</keyword>
<organism evidence="4 5">
    <name type="scientific">Leuconostoc gelidum subsp. gelidum</name>
    <dbReference type="NCBI Taxonomy" id="1607839"/>
    <lineage>
        <taxon>Bacteria</taxon>
        <taxon>Bacillati</taxon>
        <taxon>Bacillota</taxon>
        <taxon>Bacilli</taxon>
        <taxon>Lactobacillales</taxon>
        <taxon>Lactobacillaceae</taxon>
        <taxon>Leuconostoc</taxon>
        <taxon>Leuconostoc gelidum group</taxon>
    </lineage>
</organism>
<feature type="region of interest" description="Disordered" evidence="2">
    <location>
        <begin position="43"/>
        <end position="63"/>
    </location>
</feature>
<comment type="caution">
    <text evidence="4">The sequence shown here is derived from an EMBL/GenBank/DDBJ whole genome shotgun (WGS) entry which is preliminary data.</text>
</comment>
<dbReference type="Proteomes" id="UP000727071">
    <property type="component" value="Unassembled WGS sequence"/>
</dbReference>
<feature type="transmembrane region" description="Helical" evidence="3">
    <location>
        <begin position="23"/>
        <end position="41"/>
    </location>
</feature>
<dbReference type="Gene3D" id="3.30.1450.10">
    <property type="match status" value="2"/>
</dbReference>
<evidence type="ECO:0000313" key="4">
    <source>
        <dbReference type="EMBL" id="MBZ6015432.1"/>
    </source>
</evidence>
<proteinExistence type="predicted"/>
<evidence type="ECO:0000256" key="2">
    <source>
        <dbReference type="SAM" id="MobiDB-lite"/>
    </source>
</evidence>
<name>A0AB35FXQ8_LEUGE</name>
<dbReference type="RefSeq" id="WP_089896444.1">
    <property type="nucleotide sequence ID" value="NZ_JAHBFV010000006.1"/>
</dbReference>
<dbReference type="AlphaFoldDB" id="A0AB35FXQ8"/>
<evidence type="ECO:0000313" key="5">
    <source>
        <dbReference type="Proteomes" id="UP000727071"/>
    </source>
</evidence>
<evidence type="ECO:0000256" key="1">
    <source>
        <dbReference type="ARBA" id="ARBA00022729"/>
    </source>
</evidence>
<dbReference type="InterPro" id="IPR024418">
    <property type="entry name" value="DUF3862"/>
</dbReference>
<accession>A0AB35FXQ8</accession>
<gene>
    <name evidence="4" type="ORF">KII88_02615</name>
</gene>
<dbReference type="EMBL" id="JAHBFV010000006">
    <property type="protein sequence ID" value="MBZ6015432.1"/>
    <property type="molecule type" value="Genomic_DNA"/>
</dbReference>
<keyword evidence="3" id="KW-0472">Membrane</keyword>
<feature type="compositionally biased region" description="Low complexity" evidence="2">
    <location>
        <begin position="43"/>
        <end position="58"/>
    </location>
</feature>
<reference evidence="4" key="1">
    <citation type="submission" date="2021-05" db="EMBL/GenBank/DDBJ databases">
        <title>Pangenome of Leuconostoc gelidum warrants species status for Leuconostoc gelidum subsp. gasicomitatum.</title>
        <authorList>
            <person name="Johansson P."/>
            <person name="Sade E."/>
            <person name="Hultman J."/>
            <person name="Auvinen P."/>
            <person name="Bjorkroth J."/>
        </authorList>
    </citation>
    <scope>NUCLEOTIDE SEQUENCE</scope>
    <source>
        <strain evidence="4">C220d</strain>
    </source>
</reference>
<dbReference type="InterPro" id="IPR037873">
    <property type="entry name" value="BamE-like"/>
</dbReference>
<keyword evidence="3" id="KW-0812">Transmembrane</keyword>
<sequence length="230" mass="24448">MSKKIVGEDGKTYVQKKPFYKRVWFWILAIIIVILVGSSIGGQNKTSSAKKTSTAQSKKASKNKINVSQQTFDDLKVGDLATNGTGGTSYSDVIGKLGKPTTTSQSSVQGQTVEMSAWNNIGGDFTTISLSFGGEGDSRALSSKSITSAKDVLSSKKISQTDYDSITTDGTMKLDELINKFGNPSMTTVTSIMNTETKTIIWTNVNSSLGSSISLTVSGGNTIIGKNKIN</sequence>
<evidence type="ECO:0000256" key="3">
    <source>
        <dbReference type="SAM" id="Phobius"/>
    </source>
</evidence>
<dbReference type="Pfam" id="PF12978">
    <property type="entry name" value="DUF3862"/>
    <property type="match status" value="1"/>
</dbReference>